<dbReference type="Pfam" id="PF13649">
    <property type="entry name" value="Methyltransf_25"/>
    <property type="match status" value="1"/>
</dbReference>
<keyword evidence="4" id="KW-1185">Reference proteome</keyword>
<dbReference type="GO" id="GO:0008168">
    <property type="term" value="F:methyltransferase activity"/>
    <property type="evidence" value="ECO:0007669"/>
    <property type="project" value="UniProtKB-KW"/>
</dbReference>
<dbReference type="GO" id="GO:0032259">
    <property type="term" value="P:methylation"/>
    <property type="evidence" value="ECO:0007669"/>
    <property type="project" value="UniProtKB-KW"/>
</dbReference>
<gene>
    <name evidence="3" type="ORF">DKG75_19335</name>
</gene>
<dbReference type="InterPro" id="IPR041698">
    <property type="entry name" value="Methyltransf_25"/>
</dbReference>
<accession>A0A317DX69</accession>
<dbReference type="AlphaFoldDB" id="A0A317DX69"/>
<organism evidence="3 4">
    <name type="scientific">Zavarzinia compransoris</name>
    <dbReference type="NCBI Taxonomy" id="1264899"/>
    <lineage>
        <taxon>Bacteria</taxon>
        <taxon>Pseudomonadati</taxon>
        <taxon>Pseudomonadota</taxon>
        <taxon>Alphaproteobacteria</taxon>
        <taxon>Rhodospirillales</taxon>
        <taxon>Zavarziniaceae</taxon>
        <taxon>Zavarzinia</taxon>
    </lineage>
</organism>
<protein>
    <submittedName>
        <fullName evidence="3">Class I SAM-dependent methyltransferase</fullName>
    </submittedName>
</protein>
<evidence type="ECO:0000259" key="2">
    <source>
        <dbReference type="Pfam" id="PF13649"/>
    </source>
</evidence>
<dbReference type="RefSeq" id="WP_109922795.1">
    <property type="nucleotide sequence ID" value="NZ_QGLF01000005.1"/>
</dbReference>
<dbReference type="Gene3D" id="3.40.50.150">
    <property type="entry name" value="Vaccinia Virus protein VP39"/>
    <property type="match status" value="1"/>
</dbReference>
<dbReference type="InterPro" id="IPR029063">
    <property type="entry name" value="SAM-dependent_MTases_sf"/>
</dbReference>
<dbReference type="CDD" id="cd02440">
    <property type="entry name" value="AdoMet_MTases"/>
    <property type="match status" value="1"/>
</dbReference>
<keyword evidence="3" id="KW-0489">Methyltransferase</keyword>
<reference evidence="4" key="1">
    <citation type="submission" date="2018-05" db="EMBL/GenBank/DDBJ databases">
        <title>Zavarzinia sp. HR-AS.</title>
        <authorList>
            <person name="Lee Y."/>
            <person name="Jeon C.O."/>
        </authorList>
    </citation>
    <scope>NUCLEOTIDE SEQUENCE [LARGE SCALE GENOMIC DNA]</scope>
    <source>
        <strain evidence="4">DSM 1231</strain>
    </source>
</reference>
<dbReference type="PANTHER" id="PTHR43861">
    <property type="entry name" value="TRANS-ACONITATE 2-METHYLTRANSFERASE-RELATED"/>
    <property type="match status" value="1"/>
</dbReference>
<evidence type="ECO:0000256" key="1">
    <source>
        <dbReference type="ARBA" id="ARBA00022679"/>
    </source>
</evidence>
<evidence type="ECO:0000313" key="4">
    <source>
        <dbReference type="Proteomes" id="UP000246077"/>
    </source>
</evidence>
<keyword evidence="1 3" id="KW-0808">Transferase</keyword>
<feature type="domain" description="Methyltransferase" evidence="2">
    <location>
        <begin position="44"/>
        <end position="140"/>
    </location>
</feature>
<name>A0A317DX69_9PROT</name>
<dbReference type="OrthoDB" id="213472at2"/>
<dbReference type="Proteomes" id="UP000246077">
    <property type="component" value="Unassembled WGS sequence"/>
</dbReference>
<comment type="caution">
    <text evidence="3">The sequence shown here is derived from an EMBL/GenBank/DDBJ whole genome shotgun (WGS) entry which is preliminary data.</text>
</comment>
<proteinExistence type="predicted"/>
<dbReference type="EMBL" id="QGLF01000005">
    <property type="protein sequence ID" value="PWR19111.1"/>
    <property type="molecule type" value="Genomic_DNA"/>
</dbReference>
<sequence length="225" mass="23523">MTAFTAAAAEDYDDRIRRMAPGYDLALDLIVALARQCFPAEARVLLAGCGTGSELLRLAAAGPGWRFTAVEPSAAMLEGARAKVAAAGLGPRVDFVEALLADAPPAAHDAAVSALVLHFLPDDGAKAGFVADLGRRMRPGAPLLLTDYAEAGLPAGSYDRWLLDRGVAAEVVERAADWRRRVWQPVTPARVSALLAAAGFAEARPFFQALGFQGWLASAGASPSP</sequence>
<evidence type="ECO:0000313" key="3">
    <source>
        <dbReference type="EMBL" id="PWR19111.1"/>
    </source>
</evidence>
<dbReference type="SUPFAM" id="SSF53335">
    <property type="entry name" value="S-adenosyl-L-methionine-dependent methyltransferases"/>
    <property type="match status" value="1"/>
</dbReference>